<dbReference type="PROSITE" id="PS50097">
    <property type="entry name" value="BTB"/>
    <property type="match status" value="1"/>
</dbReference>
<evidence type="ECO:0000313" key="10">
    <source>
        <dbReference type="Proteomes" id="UP000019118"/>
    </source>
</evidence>
<feature type="compositionally biased region" description="Basic and acidic residues" evidence="7">
    <location>
        <begin position="135"/>
        <end position="155"/>
    </location>
</feature>
<feature type="region of interest" description="Disordered" evidence="7">
    <location>
        <begin position="247"/>
        <end position="316"/>
    </location>
</feature>
<dbReference type="InterPro" id="IPR011333">
    <property type="entry name" value="SKP1/BTB/POZ_sf"/>
</dbReference>
<dbReference type="SMART" id="SM00225">
    <property type="entry name" value="BTB"/>
    <property type="match status" value="1"/>
</dbReference>
<dbReference type="InterPro" id="IPR050888">
    <property type="entry name" value="ZnF_C2H2-type_TF"/>
</dbReference>
<dbReference type="GO" id="GO:0008270">
    <property type="term" value="F:zinc ion binding"/>
    <property type="evidence" value="ECO:0007669"/>
    <property type="project" value="UniProtKB-KW"/>
</dbReference>
<feature type="domain" description="BTB" evidence="8">
    <location>
        <begin position="31"/>
        <end position="99"/>
    </location>
</feature>
<dbReference type="PROSITE" id="PS00028">
    <property type="entry name" value="ZINC_FINGER_C2H2_1"/>
    <property type="match status" value="3"/>
</dbReference>
<dbReference type="Proteomes" id="UP000019118">
    <property type="component" value="Unassembled WGS sequence"/>
</dbReference>
<keyword evidence="10" id="KW-1185">Reference proteome</keyword>
<feature type="compositionally biased region" description="Basic and acidic residues" evidence="7">
    <location>
        <begin position="1150"/>
        <end position="1159"/>
    </location>
</feature>
<accession>A0AAR5QHE4</accession>
<dbReference type="Pfam" id="PF00651">
    <property type="entry name" value="BTB"/>
    <property type="match status" value="1"/>
</dbReference>
<dbReference type="InterPro" id="IPR013087">
    <property type="entry name" value="Znf_C2H2_type"/>
</dbReference>
<dbReference type="PANTHER" id="PTHR24406">
    <property type="entry name" value="TRANSCRIPTIONAL REPRESSOR CTCFL-RELATED"/>
    <property type="match status" value="1"/>
</dbReference>
<feature type="compositionally biased region" description="Low complexity" evidence="7">
    <location>
        <begin position="1167"/>
        <end position="1179"/>
    </location>
</feature>
<feature type="compositionally biased region" description="Polar residues" evidence="7">
    <location>
        <begin position="1122"/>
        <end position="1133"/>
    </location>
</feature>
<dbReference type="KEGG" id="dpa:109546209"/>
<sequence length="1206" mass="135330">MVETSKQVRLDNWGIYFLQRLQLFFSKTDYCDLTLQFEGNVQLKVHRLVMNACTEYFAFLEQSYPALEENTIMMPSDLQADVIVPIVNFMYTGMLEFHPSIYKKLYRAAEIMNMVVLIKLLEAQLMPGCKLPNKMKKDRDREPLDAVREPKEFKKQPKPSPPLVNESTSPVPFKKVPWKRKTSSLQSHPASATYSNTRWNSDPVERDSASMADNTPKPTRFEWPDDLPPMAVYSSFDVSLTSKPLWTEQDNHKSDHKVQQYSRKRTSHSNDEDVDDPYMDKDVNISQLDDSRDGSMKRKADIKASPSPKRVKISNQDDETIISITTSNPSEVDHTKIVSEILKKYPDLVKKKKNIKLRISQSKPEQPSQIKVQVGREKSVSKPVEGSASTEKALVKETKRESAVSKESSSKDILSSRKKPKSVMFKADSEEGPWTCLECRGEEREGSKFVLYYLFRKHMTDQHQIEFDSSFCKYCGKVCSKEKLMIYHLYTKHGLKLPKDVTFPNCHTCPFIAVTNEQLATHLNTHGDEDVQCLNCQLGFKSKKDLQGHQQMTGHLNKASTILQCAYCKKKLQSPVTLFTHVRVQHMKDARRDGIVSLDEIMDIQNDDNDDEIQANEGEALEQIHDHPAVEKVEEKVQHKSFLKERIKLISNVKVERLDESSAGKLGSNARIREAKSNAEPVAVTAAAATLSNLGGSLATNLGLVDIVVLDDNQQYILQQPQGQSGDTEFILPPELTGSEGILQAAAATGELNSTDELVMVLTDDYQDEQSQDQSDNSNIVVLYSHPVDGQQGQFITSQGNLLVNSEGMLEIRNGAAITTTAGQLLVNNGSTTTTQAAESPIESIDLIRREIEASEDIQREDIKNVLSEKVVEPEIEKKETEESTPIVEISNHQTDNNFVSNYVQEEKNADTTLDMTDSSTQDEAIPMEMNDLQLSSETGTDGQIMSQDEPQIPIQDPENVEGSMSTPVPASSQVAEEASTCLVNQPILKPESLNLEGELLMNAPQNFQSSIHEISENVEPMEVDTEQMPNETLCNTKDEAGVDEIDNTLSNTVDAPNENSQEYLKVNDAEPLKEESVQKLKNNEEANFEQSICAAGADICEENENPVSSENHEHGEPVGENNPNDSNDNLQDSYGAFTEETQRSSTETSQKDLNKEILEDWDDTDSQQSQTQEQQAQDAALINVSENVSELMDDWEEEDEDQTKG</sequence>
<feature type="compositionally biased region" description="Basic and acidic residues" evidence="7">
    <location>
        <begin position="278"/>
        <end position="302"/>
    </location>
</feature>
<reference evidence="10" key="1">
    <citation type="journal article" date="2013" name="Genome Biol.">
        <title>Draft genome of the mountain pine beetle, Dendroctonus ponderosae Hopkins, a major forest pest.</title>
        <authorList>
            <person name="Keeling C.I."/>
            <person name="Yuen M.M."/>
            <person name="Liao N.Y."/>
            <person name="Docking T.R."/>
            <person name="Chan S.K."/>
            <person name="Taylor G.A."/>
            <person name="Palmquist D.L."/>
            <person name="Jackman S.D."/>
            <person name="Nguyen A."/>
            <person name="Li M."/>
            <person name="Henderson H."/>
            <person name="Janes J.K."/>
            <person name="Zhao Y."/>
            <person name="Pandoh P."/>
            <person name="Moore R."/>
            <person name="Sperling F.A."/>
            <person name="Huber D.P."/>
            <person name="Birol I."/>
            <person name="Jones S.J."/>
            <person name="Bohlmann J."/>
        </authorList>
    </citation>
    <scope>NUCLEOTIDE SEQUENCE</scope>
</reference>
<dbReference type="EnsemblMetazoa" id="XM_019917081.1">
    <property type="protein sequence ID" value="XP_019772640.1"/>
    <property type="gene ID" value="LOC109546209"/>
</dbReference>
<evidence type="ECO:0000259" key="8">
    <source>
        <dbReference type="PROSITE" id="PS50097"/>
    </source>
</evidence>
<proteinExistence type="predicted"/>
<feature type="compositionally biased region" description="Basic and acidic residues" evidence="7">
    <location>
        <begin position="249"/>
        <end position="258"/>
    </location>
</feature>
<evidence type="ECO:0000256" key="3">
    <source>
        <dbReference type="ARBA" id="ARBA00022737"/>
    </source>
</evidence>
<evidence type="ECO:0000313" key="9">
    <source>
        <dbReference type="EnsemblMetazoa" id="XP_019772640.1"/>
    </source>
</evidence>
<evidence type="ECO:0000256" key="1">
    <source>
        <dbReference type="ARBA" id="ARBA00004123"/>
    </source>
</evidence>
<reference evidence="9" key="2">
    <citation type="submission" date="2024-08" db="UniProtKB">
        <authorList>
            <consortium name="EnsemblMetazoa"/>
        </authorList>
    </citation>
    <scope>IDENTIFICATION</scope>
</reference>
<feature type="region of interest" description="Disordered" evidence="7">
    <location>
        <begin position="1105"/>
        <end position="1179"/>
    </location>
</feature>
<organism evidence="9 10">
    <name type="scientific">Dendroctonus ponderosae</name>
    <name type="common">Mountain pine beetle</name>
    <dbReference type="NCBI Taxonomy" id="77166"/>
    <lineage>
        <taxon>Eukaryota</taxon>
        <taxon>Metazoa</taxon>
        <taxon>Ecdysozoa</taxon>
        <taxon>Arthropoda</taxon>
        <taxon>Hexapoda</taxon>
        <taxon>Insecta</taxon>
        <taxon>Pterygota</taxon>
        <taxon>Neoptera</taxon>
        <taxon>Endopterygota</taxon>
        <taxon>Coleoptera</taxon>
        <taxon>Polyphaga</taxon>
        <taxon>Cucujiformia</taxon>
        <taxon>Curculionidae</taxon>
        <taxon>Scolytinae</taxon>
        <taxon>Dendroctonus</taxon>
    </lineage>
</organism>
<feature type="compositionally biased region" description="Polar residues" evidence="7">
    <location>
        <begin position="360"/>
        <end position="371"/>
    </location>
</feature>
<keyword evidence="4" id="KW-0863">Zinc-finger</keyword>
<feature type="region of interest" description="Disordered" evidence="7">
    <location>
        <begin position="131"/>
        <end position="228"/>
    </location>
</feature>
<keyword evidence="3" id="KW-0677">Repeat</keyword>
<comment type="subcellular location">
    <subcellularLocation>
        <location evidence="1">Nucleus</location>
    </subcellularLocation>
</comment>
<dbReference type="RefSeq" id="XP_019772640.1">
    <property type="nucleotide sequence ID" value="XM_019917081.2"/>
</dbReference>
<feature type="region of interest" description="Disordered" evidence="7">
    <location>
        <begin position="1187"/>
        <end position="1206"/>
    </location>
</feature>
<dbReference type="SMART" id="SM00355">
    <property type="entry name" value="ZnF_C2H2"/>
    <property type="match status" value="5"/>
</dbReference>
<name>A0AAR5QHE4_DENPD</name>
<dbReference type="SUPFAM" id="SSF54695">
    <property type="entry name" value="POZ domain"/>
    <property type="match status" value="1"/>
</dbReference>
<feature type="region of interest" description="Disordered" evidence="7">
    <location>
        <begin position="360"/>
        <end position="415"/>
    </location>
</feature>
<keyword evidence="2" id="KW-0479">Metal-binding</keyword>
<dbReference type="Gene3D" id="3.30.710.10">
    <property type="entry name" value="Potassium Channel Kv1.1, Chain A"/>
    <property type="match status" value="1"/>
</dbReference>
<keyword evidence="6" id="KW-0539">Nucleus</keyword>
<dbReference type="CTD" id="41848"/>
<feature type="compositionally biased region" description="Polar residues" evidence="7">
    <location>
        <begin position="183"/>
        <end position="200"/>
    </location>
</feature>
<feature type="compositionally biased region" description="Acidic residues" evidence="7">
    <location>
        <begin position="1192"/>
        <end position="1206"/>
    </location>
</feature>
<protein>
    <recommendedName>
        <fullName evidence="8">BTB domain-containing protein</fullName>
    </recommendedName>
</protein>
<dbReference type="Gene3D" id="3.30.160.60">
    <property type="entry name" value="Classic Zinc Finger"/>
    <property type="match status" value="1"/>
</dbReference>
<evidence type="ECO:0000256" key="5">
    <source>
        <dbReference type="ARBA" id="ARBA00022833"/>
    </source>
</evidence>
<evidence type="ECO:0000256" key="4">
    <source>
        <dbReference type="ARBA" id="ARBA00022771"/>
    </source>
</evidence>
<dbReference type="GeneID" id="109546209"/>
<evidence type="ECO:0000256" key="6">
    <source>
        <dbReference type="ARBA" id="ARBA00023242"/>
    </source>
</evidence>
<dbReference type="AlphaFoldDB" id="A0AAR5QHE4"/>
<dbReference type="GO" id="GO:0005634">
    <property type="term" value="C:nucleus"/>
    <property type="evidence" value="ECO:0007669"/>
    <property type="project" value="UniProtKB-SubCell"/>
</dbReference>
<dbReference type="InterPro" id="IPR000210">
    <property type="entry name" value="BTB/POZ_dom"/>
</dbReference>
<evidence type="ECO:0000256" key="2">
    <source>
        <dbReference type="ARBA" id="ARBA00022723"/>
    </source>
</evidence>
<feature type="compositionally biased region" description="Basic and acidic residues" evidence="7">
    <location>
        <begin position="393"/>
        <end position="410"/>
    </location>
</feature>
<keyword evidence="5" id="KW-0862">Zinc</keyword>
<evidence type="ECO:0000256" key="7">
    <source>
        <dbReference type="SAM" id="MobiDB-lite"/>
    </source>
</evidence>